<sequence length="514" mass="58584">MAVVEIVSDSSNYLLLIVAFFIYFSWHAVKFWNNKHLDNREPPPIPYWVPGIGHTLSFLSDADKMIDHALAYLKTKRSPFKLHVGGKSLYVVQDVPLISDVHKRVKELSNDIFIELLLTAAGVSDSTRTRLWSSISPEIKDSILRALTNNFQTALRAHYRRNSITLGLLSQIQLAPSSLPLYHPLRISIDGPAEVSLHNWVVDALVTITTDSLFGKVCIARFPQLKDNLYLLHMNIPDIFSSRPRRIFPKAYAATDNLVRDFEEYFDLPKEERMDRAEIVTMIEDKLSSAGLSNKELAMLFIWAFWGMLGNSSTTVFWLLCHTLYDPTLFSAVRAECDRAFPETSDMPPHEIPARLESCPTLKAAFQETLRLYAGMSIFRHVYEDTEIGPYHLRKGSNLMIPYNRLHVDKSYWGPDAEEFKYRRFLDNPELANSRYFRPFGEGTHQCGGRMVTPIMAMYFVATVVCRYDVAIVGGVEKYPLPRVETARRMATVTTKVPVAGDVPRITISPRVKV</sequence>
<dbReference type="PANTHER" id="PTHR24304:SF2">
    <property type="entry name" value="24-HYDROXYCHOLESTEROL 7-ALPHA-HYDROXYLASE"/>
    <property type="match status" value="1"/>
</dbReference>
<evidence type="ECO:0000256" key="1">
    <source>
        <dbReference type="ARBA" id="ARBA00001971"/>
    </source>
</evidence>
<dbReference type="PANTHER" id="PTHR24304">
    <property type="entry name" value="CYTOCHROME P450 FAMILY 7"/>
    <property type="match status" value="1"/>
</dbReference>
<keyword evidence="5" id="KW-0560">Oxidoreductase</keyword>
<dbReference type="GO" id="GO:0008395">
    <property type="term" value="F:steroid hydroxylase activity"/>
    <property type="evidence" value="ECO:0007669"/>
    <property type="project" value="TreeGrafter"/>
</dbReference>
<keyword evidence="3 8" id="KW-0349">Heme</keyword>
<evidence type="ECO:0000256" key="7">
    <source>
        <dbReference type="ARBA" id="ARBA00023033"/>
    </source>
</evidence>
<feature type="binding site" description="axial binding residue" evidence="8">
    <location>
        <position position="447"/>
    </location>
    <ligand>
        <name>heme</name>
        <dbReference type="ChEBI" id="CHEBI:30413"/>
    </ligand>
    <ligandPart>
        <name>Fe</name>
        <dbReference type="ChEBI" id="CHEBI:18248"/>
    </ligandPart>
</feature>
<keyword evidence="7" id="KW-0503">Monooxygenase</keyword>
<comment type="similarity">
    <text evidence="2">Belongs to the cytochrome P450 family.</text>
</comment>
<proteinExistence type="inferred from homology"/>
<evidence type="ECO:0000256" key="4">
    <source>
        <dbReference type="ARBA" id="ARBA00022723"/>
    </source>
</evidence>
<dbReference type="InterPro" id="IPR001128">
    <property type="entry name" value="Cyt_P450"/>
</dbReference>
<dbReference type="SUPFAM" id="SSF48264">
    <property type="entry name" value="Cytochrome P450"/>
    <property type="match status" value="1"/>
</dbReference>
<dbReference type="Proteomes" id="UP000249526">
    <property type="component" value="Unassembled WGS sequence"/>
</dbReference>
<reference evidence="10 11" key="1">
    <citation type="submission" date="2018-02" db="EMBL/GenBank/DDBJ databases">
        <title>The genomes of Aspergillus section Nigri reveals drivers in fungal speciation.</title>
        <authorList>
            <consortium name="DOE Joint Genome Institute"/>
            <person name="Vesth T.C."/>
            <person name="Nybo J."/>
            <person name="Theobald S."/>
            <person name="Brandl J."/>
            <person name="Frisvad J.C."/>
            <person name="Nielsen K.F."/>
            <person name="Lyhne E.K."/>
            <person name="Kogle M.E."/>
            <person name="Kuo A."/>
            <person name="Riley R."/>
            <person name="Clum A."/>
            <person name="Nolan M."/>
            <person name="Lipzen A."/>
            <person name="Salamov A."/>
            <person name="Henrissat B."/>
            <person name="Wiebenga A."/>
            <person name="De vries R.P."/>
            <person name="Grigoriev I.V."/>
            <person name="Mortensen U.H."/>
            <person name="Andersen M.R."/>
            <person name="Baker S.E."/>
        </authorList>
    </citation>
    <scope>NUCLEOTIDE SEQUENCE [LARGE SCALE GENOMIC DNA]</scope>
    <source>
        <strain evidence="10 11">CBS 112811</strain>
    </source>
</reference>
<keyword evidence="9" id="KW-0472">Membrane</keyword>
<dbReference type="GO" id="GO:0005506">
    <property type="term" value="F:iron ion binding"/>
    <property type="evidence" value="ECO:0007669"/>
    <property type="project" value="InterPro"/>
</dbReference>
<evidence type="ECO:0000256" key="3">
    <source>
        <dbReference type="ARBA" id="ARBA00022617"/>
    </source>
</evidence>
<feature type="transmembrane region" description="Helical" evidence="9">
    <location>
        <begin position="12"/>
        <end position="32"/>
    </location>
</feature>
<protein>
    <submittedName>
        <fullName evidence="10">Cytochrome P450</fullName>
    </submittedName>
</protein>
<gene>
    <name evidence="10" type="ORF">BO85DRAFT_387875</name>
</gene>
<dbReference type="EMBL" id="KZ825054">
    <property type="protein sequence ID" value="RAH63499.1"/>
    <property type="molecule type" value="Genomic_DNA"/>
</dbReference>
<name>A0A8G1VRW2_9EURO</name>
<dbReference type="InterPro" id="IPR002403">
    <property type="entry name" value="Cyt_P450_E_grp-IV"/>
</dbReference>
<evidence type="ECO:0000313" key="11">
    <source>
        <dbReference type="Proteomes" id="UP000249526"/>
    </source>
</evidence>
<evidence type="ECO:0000256" key="5">
    <source>
        <dbReference type="ARBA" id="ARBA00023002"/>
    </source>
</evidence>
<dbReference type="InterPro" id="IPR036396">
    <property type="entry name" value="Cyt_P450_sf"/>
</dbReference>
<dbReference type="GO" id="GO:0016705">
    <property type="term" value="F:oxidoreductase activity, acting on paired donors, with incorporation or reduction of molecular oxygen"/>
    <property type="evidence" value="ECO:0007669"/>
    <property type="project" value="InterPro"/>
</dbReference>
<keyword evidence="9" id="KW-0812">Transmembrane</keyword>
<dbReference type="Gene3D" id="1.10.630.10">
    <property type="entry name" value="Cytochrome P450"/>
    <property type="match status" value="1"/>
</dbReference>
<keyword evidence="9" id="KW-1133">Transmembrane helix</keyword>
<evidence type="ECO:0000256" key="6">
    <source>
        <dbReference type="ARBA" id="ARBA00023004"/>
    </source>
</evidence>
<dbReference type="GeneID" id="37160089"/>
<dbReference type="CDD" id="cd11040">
    <property type="entry name" value="CYP7_CYP8-like"/>
    <property type="match status" value="1"/>
</dbReference>
<dbReference type="PRINTS" id="PR00465">
    <property type="entry name" value="EP450IV"/>
</dbReference>
<dbReference type="Pfam" id="PF00067">
    <property type="entry name" value="p450"/>
    <property type="match status" value="1"/>
</dbReference>
<organism evidence="10 11">
    <name type="scientific">Aspergillus piperis CBS 112811</name>
    <dbReference type="NCBI Taxonomy" id="1448313"/>
    <lineage>
        <taxon>Eukaryota</taxon>
        <taxon>Fungi</taxon>
        <taxon>Dikarya</taxon>
        <taxon>Ascomycota</taxon>
        <taxon>Pezizomycotina</taxon>
        <taxon>Eurotiomycetes</taxon>
        <taxon>Eurotiomycetidae</taxon>
        <taxon>Eurotiales</taxon>
        <taxon>Aspergillaceae</taxon>
        <taxon>Aspergillus</taxon>
        <taxon>Aspergillus subgen. Circumdati</taxon>
    </lineage>
</organism>
<keyword evidence="6 8" id="KW-0408">Iron</keyword>
<dbReference type="AlphaFoldDB" id="A0A8G1VRW2"/>
<dbReference type="InterPro" id="IPR050529">
    <property type="entry name" value="CYP450_sterol_14alpha_dmase"/>
</dbReference>
<comment type="cofactor">
    <cofactor evidence="1 8">
        <name>heme</name>
        <dbReference type="ChEBI" id="CHEBI:30413"/>
    </cofactor>
</comment>
<keyword evidence="4 8" id="KW-0479">Metal-binding</keyword>
<evidence type="ECO:0000256" key="2">
    <source>
        <dbReference type="ARBA" id="ARBA00010617"/>
    </source>
</evidence>
<evidence type="ECO:0000256" key="8">
    <source>
        <dbReference type="PIRSR" id="PIRSR602403-1"/>
    </source>
</evidence>
<dbReference type="GO" id="GO:0020037">
    <property type="term" value="F:heme binding"/>
    <property type="evidence" value="ECO:0007669"/>
    <property type="project" value="InterPro"/>
</dbReference>
<evidence type="ECO:0000256" key="9">
    <source>
        <dbReference type="SAM" id="Phobius"/>
    </source>
</evidence>
<accession>A0A8G1VRW2</accession>
<keyword evidence="11" id="KW-1185">Reference proteome</keyword>
<evidence type="ECO:0000313" key="10">
    <source>
        <dbReference type="EMBL" id="RAH63499.1"/>
    </source>
</evidence>
<dbReference type="RefSeq" id="XP_025521421.1">
    <property type="nucleotide sequence ID" value="XM_025656687.1"/>
</dbReference>